<dbReference type="InterPro" id="IPR036650">
    <property type="entry name" value="CAT_RNA-bd_dom_sf"/>
</dbReference>
<evidence type="ECO:0000256" key="1">
    <source>
        <dbReference type="ARBA" id="ARBA00022737"/>
    </source>
</evidence>
<dbReference type="AlphaFoldDB" id="A0A6S6R2J2"/>
<evidence type="ECO:0000313" key="3">
    <source>
        <dbReference type="EMBL" id="BCJ94297.1"/>
    </source>
</evidence>
<dbReference type="PANTHER" id="PTHR30185">
    <property type="entry name" value="CRYPTIC BETA-GLUCOSIDE BGL OPERON ANTITERMINATOR"/>
    <property type="match status" value="1"/>
</dbReference>
<dbReference type="PROSITE" id="PS51372">
    <property type="entry name" value="PRD_2"/>
    <property type="match status" value="2"/>
</dbReference>
<feature type="domain" description="PRD" evidence="2">
    <location>
        <begin position="84"/>
        <end position="188"/>
    </location>
</feature>
<dbReference type="SMART" id="SM01061">
    <property type="entry name" value="CAT_RBD"/>
    <property type="match status" value="1"/>
</dbReference>
<protein>
    <submittedName>
        <fullName evidence="3">Transcription antiterminator LicT</fullName>
    </submittedName>
</protein>
<reference evidence="3 4" key="1">
    <citation type="journal article" date="2016" name="Int. J. Syst. Evol. Microbiol.">
        <title>Descriptions of Anaerotaenia torta gen. nov., sp. nov. and Anaerocolumna cellulosilytica gen. nov., sp. nov. isolated from a methanogenic reactor of cattle waste.</title>
        <authorList>
            <person name="Uek A."/>
            <person name="Ohtaki Y."/>
            <person name="Kaku N."/>
            <person name="Ueki K."/>
        </authorList>
    </citation>
    <scope>NUCLEOTIDE SEQUENCE [LARGE SCALE GENOMIC DNA]</scope>
    <source>
        <strain evidence="3 4">SN021</strain>
    </source>
</reference>
<dbReference type="GO" id="GO:0003723">
    <property type="term" value="F:RNA binding"/>
    <property type="evidence" value="ECO:0007669"/>
    <property type="project" value="InterPro"/>
</dbReference>
<dbReference type="Pfam" id="PF00874">
    <property type="entry name" value="PRD"/>
    <property type="match status" value="2"/>
</dbReference>
<keyword evidence="4" id="KW-1185">Reference proteome</keyword>
<proteinExistence type="predicted"/>
<dbReference type="InterPro" id="IPR036634">
    <property type="entry name" value="PRD_sf"/>
</dbReference>
<dbReference type="PANTHER" id="PTHR30185:SF15">
    <property type="entry name" value="CRYPTIC BETA-GLUCOSIDE BGL OPERON ANTITERMINATOR"/>
    <property type="match status" value="1"/>
</dbReference>
<evidence type="ECO:0000313" key="4">
    <source>
        <dbReference type="Proteomes" id="UP000515561"/>
    </source>
</evidence>
<gene>
    <name evidence="3" type="primary">licT_2</name>
    <name evidence="3" type="ORF">acsn021_18660</name>
</gene>
<feature type="domain" description="PRD" evidence="2">
    <location>
        <begin position="189"/>
        <end position="296"/>
    </location>
</feature>
<dbReference type="KEGG" id="acel:acsn021_18660"/>
<dbReference type="Gene3D" id="2.30.24.10">
    <property type="entry name" value="CAT RNA-binding domain"/>
    <property type="match status" value="1"/>
</dbReference>
<dbReference type="GO" id="GO:0006355">
    <property type="term" value="P:regulation of DNA-templated transcription"/>
    <property type="evidence" value="ECO:0007669"/>
    <property type="project" value="InterPro"/>
</dbReference>
<dbReference type="SUPFAM" id="SSF50151">
    <property type="entry name" value="SacY-like RNA-binding domain"/>
    <property type="match status" value="1"/>
</dbReference>
<keyword evidence="1" id="KW-0677">Repeat</keyword>
<dbReference type="NCBIfam" id="NF046042">
    <property type="entry name" value="LicT"/>
    <property type="match status" value="1"/>
</dbReference>
<sequence length="296" mass="33984">MSFFILINTLKLMGKGYVEMKIVRILNNNSIVAKDENQQEFVLLGAGLGFNKVRGDVVDEAKIEKKFAPTDGKIANQFMELVNNISMDCILYSQQVIEEAKINYGKKLADTIYISLPDHIANALENAKKGMLIRNPLLHDIKRFYKDEYAIGEAALRVIKEKTGVILPTDEAAYIALHFVNAEIGETKDTAIEITKIMQEISNIVKNFFKVEYNEESLNYYRYITHLKFFAQRIITRTNYPDGDDDLLNLVIKKHSREYECVLEITDFLEEKFGYSISSDERLYLTVHIARVVNAM</sequence>
<dbReference type="InterPro" id="IPR004341">
    <property type="entry name" value="CAT_RNA-bd_dom"/>
</dbReference>
<dbReference type="InterPro" id="IPR011608">
    <property type="entry name" value="PRD"/>
</dbReference>
<dbReference type="InterPro" id="IPR050661">
    <property type="entry name" value="BglG_antiterminators"/>
</dbReference>
<dbReference type="Gene3D" id="1.10.1790.10">
    <property type="entry name" value="PRD domain"/>
    <property type="match status" value="2"/>
</dbReference>
<dbReference type="Pfam" id="PF03123">
    <property type="entry name" value="CAT_RBD"/>
    <property type="match status" value="1"/>
</dbReference>
<evidence type="ECO:0000259" key="2">
    <source>
        <dbReference type="PROSITE" id="PS51372"/>
    </source>
</evidence>
<dbReference type="SUPFAM" id="SSF63520">
    <property type="entry name" value="PTS-regulatory domain, PRD"/>
    <property type="match status" value="2"/>
</dbReference>
<accession>A0A6S6R2J2</accession>
<organism evidence="3 4">
    <name type="scientific">Anaerocolumna cellulosilytica</name>
    <dbReference type="NCBI Taxonomy" id="433286"/>
    <lineage>
        <taxon>Bacteria</taxon>
        <taxon>Bacillati</taxon>
        <taxon>Bacillota</taxon>
        <taxon>Clostridia</taxon>
        <taxon>Lachnospirales</taxon>
        <taxon>Lachnospiraceae</taxon>
        <taxon>Anaerocolumna</taxon>
    </lineage>
</organism>
<name>A0A6S6R2J2_9FIRM</name>
<dbReference type="EMBL" id="AP023367">
    <property type="protein sequence ID" value="BCJ94297.1"/>
    <property type="molecule type" value="Genomic_DNA"/>
</dbReference>
<dbReference type="Proteomes" id="UP000515561">
    <property type="component" value="Chromosome"/>
</dbReference>